<feature type="transmembrane region" description="Helical" evidence="1">
    <location>
        <begin position="90"/>
        <end position="118"/>
    </location>
</feature>
<protein>
    <recommendedName>
        <fullName evidence="4">TLC domain-containing protein</fullName>
    </recommendedName>
</protein>
<feature type="transmembrane region" description="Helical" evidence="1">
    <location>
        <begin position="254"/>
        <end position="274"/>
    </location>
</feature>
<feature type="transmembrane region" description="Helical" evidence="1">
    <location>
        <begin position="158"/>
        <end position="176"/>
    </location>
</feature>
<keyword evidence="1" id="KW-0812">Transmembrane</keyword>
<name>A0AAW1P2H2_9CHLO</name>
<evidence type="ECO:0008006" key="4">
    <source>
        <dbReference type="Google" id="ProtNLM"/>
    </source>
</evidence>
<feature type="transmembrane region" description="Helical" evidence="1">
    <location>
        <begin position="56"/>
        <end position="78"/>
    </location>
</feature>
<organism evidence="2 3">
    <name type="scientific">[Myrmecia] bisecta</name>
    <dbReference type="NCBI Taxonomy" id="41462"/>
    <lineage>
        <taxon>Eukaryota</taxon>
        <taxon>Viridiplantae</taxon>
        <taxon>Chlorophyta</taxon>
        <taxon>core chlorophytes</taxon>
        <taxon>Trebouxiophyceae</taxon>
        <taxon>Trebouxiales</taxon>
        <taxon>Trebouxiaceae</taxon>
        <taxon>Myrmecia</taxon>
    </lineage>
</organism>
<comment type="caution">
    <text evidence="2">The sequence shown here is derived from an EMBL/GenBank/DDBJ whole genome shotgun (WGS) entry which is preliminary data.</text>
</comment>
<feature type="transmembrane region" description="Helical" evidence="1">
    <location>
        <begin position="182"/>
        <end position="205"/>
    </location>
</feature>
<gene>
    <name evidence="2" type="ORF">WJX72_011323</name>
</gene>
<sequence length="307" mass="34206">MDHPTAAWEWGHLYSYLDRDTMMKPVWEHMGQDNFNVGYMPAQSQAFLTPSWRQGIIPATAVMAIFLLANALLRHLAADACKGFDGEQRFILASHAAFCLIFGTIFIPLTVIVLQLLFGPNTMAVLQQQHWFIFGCIQTLLLLYVVEGCVRSVVSVNWLLVVHHNLYCALTLMASAGNTVLAVKVALIILTFATHEFALYGALVLRRLQAPPALTRAVLAGGLAFYLVTRLAQIGILLPLFAGGYHHIAPHSRAIYWIMLCLSFVLMCIQFYTFKIYHHVWCSLRSTSKQQSAQCADHCVPDAAAVV</sequence>
<evidence type="ECO:0000313" key="3">
    <source>
        <dbReference type="Proteomes" id="UP001489004"/>
    </source>
</evidence>
<proteinExistence type="predicted"/>
<feature type="transmembrane region" description="Helical" evidence="1">
    <location>
        <begin position="130"/>
        <end position="146"/>
    </location>
</feature>
<dbReference type="Proteomes" id="UP001489004">
    <property type="component" value="Unassembled WGS sequence"/>
</dbReference>
<keyword evidence="3" id="KW-1185">Reference proteome</keyword>
<evidence type="ECO:0000256" key="1">
    <source>
        <dbReference type="SAM" id="Phobius"/>
    </source>
</evidence>
<reference evidence="2 3" key="1">
    <citation type="journal article" date="2024" name="Nat. Commun.">
        <title>Phylogenomics reveals the evolutionary origins of lichenization in chlorophyte algae.</title>
        <authorList>
            <person name="Puginier C."/>
            <person name="Libourel C."/>
            <person name="Otte J."/>
            <person name="Skaloud P."/>
            <person name="Haon M."/>
            <person name="Grisel S."/>
            <person name="Petersen M."/>
            <person name="Berrin J.G."/>
            <person name="Delaux P.M."/>
            <person name="Dal Grande F."/>
            <person name="Keller J."/>
        </authorList>
    </citation>
    <scope>NUCLEOTIDE SEQUENCE [LARGE SCALE GENOMIC DNA]</scope>
    <source>
        <strain evidence="2 3">SAG 2043</strain>
    </source>
</reference>
<feature type="transmembrane region" description="Helical" evidence="1">
    <location>
        <begin position="217"/>
        <end position="242"/>
    </location>
</feature>
<dbReference type="AlphaFoldDB" id="A0AAW1P2H2"/>
<dbReference type="EMBL" id="JALJOR010000023">
    <property type="protein sequence ID" value="KAK9803182.1"/>
    <property type="molecule type" value="Genomic_DNA"/>
</dbReference>
<evidence type="ECO:0000313" key="2">
    <source>
        <dbReference type="EMBL" id="KAK9803182.1"/>
    </source>
</evidence>
<keyword evidence="1" id="KW-0472">Membrane</keyword>
<keyword evidence="1" id="KW-1133">Transmembrane helix</keyword>
<accession>A0AAW1P2H2</accession>